<evidence type="ECO:0000256" key="2">
    <source>
        <dbReference type="ARBA" id="ARBA00022729"/>
    </source>
</evidence>
<dbReference type="InterPro" id="IPR032675">
    <property type="entry name" value="LRR_dom_sf"/>
</dbReference>
<dbReference type="Proteomes" id="UP001107558">
    <property type="component" value="Chromosome 1"/>
</dbReference>
<dbReference type="PANTHER" id="PTHR24373:SF261">
    <property type="entry name" value="VASORIN"/>
    <property type="match status" value="1"/>
</dbReference>
<comment type="caution">
    <text evidence="5">The sequence shown here is derived from an EMBL/GenBank/DDBJ whole genome shotgun (WGS) entry which is preliminary data.</text>
</comment>
<dbReference type="SMART" id="SM00369">
    <property type="entry name" value="LRR_TYP"/>
    <property type="match status" value="4"/>
</dbReference>
<keyword evidence="2" id="KW-0732">Signal</keyword>
<reference evidence="5" key="1">
    <citation type="submission" date="2021-03" db="EMBL/GenBank/DDBJ databases">
        <title>Chromosome level genome of the anhydrobiotic midge Polypedilum vanderplanki.</title>
        <authorList>
            <person name="Yoshida Y."/>
            <person name="Kikawada T."/>
            <person name="Gusev O."/>
        </authorList>
    </citation>
    <scope>NUCLEOTIDE SEQUENCE</scope>
    <source>
        <strain evidence="5">NIAS01</strain>
        <tissue evidence="5">Whole body or cell culture</tissue>
    </source>
</reference>
<dbReference type="GO" id="GO:0005615">
    <property type="term" value="C:extracellular space"/>
    <property type="evidence" value="ECO:0007669"/>
    <property type="project" value="TreeGrafter"/>
</dbReference>
<keyword evidence="4" id="KW-0812">Transmembrane</keyword>
<accession>A0A9J6CG86</accession>
<dbReference type="OrthoDB" id="1687175at2759"/>
<evidence type="ECO:0000256" key="3">
    <source>
        <dbReference type="ARBA" id="ARBA00022737"/>
    </source>
</evidence>
<evidence type="ECO:0000313" key="6">
    <source>
        <dbReference type="Proteomes" id="UP001107558"/>
    </source>
</evidence>
<keyword evidence="1" id="KW-0433">Leucine-rich repeat</keyword>
<feature type="transmembrane region" description="Helical" evidence="4">
    <location>
        <begin position="486"/>
        <end position="507"/>
    </location>
</feature>
<dbReference type="AlphaFoldDB" id="A0A9J6CG86"/>
<organism evidence="5 6">
    <name type="scientific">Polypedilum vanderplanki</name>
    <name type="common">Sleeping chironomid midge</name>
    <dbReference type="NCBI Taxonomy" id="319348"/>
    <lineage>
        <taxon>Eukaryota</taxon>
        <taxon>Metazoa</taxon>
        <taxon>Ecdysozoa</taxon>
        <taxon>Arthropoda</taxon>
        <taxon>Hexapoda</taxon>
        <taxon>Insecta</taxon>
        <taxon>Pterygota</taxon>
        <taxon>Neoptera</taxon>
        <taxon>Endopterygota</taxon>
        <taxon>Diptera</taxon>
        <taxon>Nematocera</taxon>
        <taxon>Chironomoidea</taxon>
        <taxon>Chironomidae</taxon>
        <taxon>Chironominae</taxon>
        <taxon>Polypedilum</taxon>
        <taxon>Polypedilum</taxon>
    </lineage>
</organism>
<keyword evidence="4" id="KW-0472">Membrane</keyword>
<name>A0A9J6CG86_POLVA</name>
<dbReference type="Gene3D" id="3.80.10.10">
    <property type="entry name" value="Ribonuclease Inhibitor"/>
    <property type="match status" value="2"/>
</dbReference>
<dbReference type="InterPro" id="IPR003591">
    <property type="entry name" value="Leu-rich_rpt_typical-subtyp"/>
</dbReference>
<dbReference type="GO" id="GO:0031012">
    <property type="term" value="C:extracellular matrix"/>
    <property type="evidence" value="ECO:0007669"/>
    <property type="project" value="TreeGrafter"/>
</dbReference>
<evidence type="ECO:0000256" key="4">
    <source>
        <dbReference type="SAM" id="Phobius"/>
    </source>
</evidence>
<keyword evidence="4" id="KW-1133">Transmembrane helix</keyword>
<keyword evidence="6" id="KW-1185">Reference proteome</keyword>
<protein>
    <submittedName>
        <fullName evidence="5">Uncharacterized protein</fullName>
    </submittedName>
</protein>
<dbReference type="Pfam" id="PF13855">
    <property type="entry name" value="LRR_8"/>
    <property type="match status" value="1"/>
</dbReference>
<dbReference type="EMBL" id="JADBJN010000001">
    <property type="protein sequence ID" value="KAG5681193.1"/>
    <property type="molecule type" value="Genomic_DNA"/>
</dbReference>
<dbReference type="PROSITE" id="PS51450">
    <property type="entry name" value="LRR"/>
    <property type="match status" value="2"/>
</dbReference>
<dbReference type="SUPFAM" id="SSF52058">
    <property type="entry name" value="L domain-like"/>
    <property type="match status" value="1"/>
</dbReference>
<dbReference type="PANTHER" id="PTHR24373">
    <property type="entry name" value="SLIT RELATED LEUCINE-RICH REPEAT NEURONAL PROTEIN"/>
    <property type="match status" value="1"/>
</dbReference>
<dbReference type="SMART" id="SM00365">
    <property type="entry name" value="LRR_SD22"/>
    <property type="match status" value="4"/>
</dbReference>
<evidence type="ECO:0000313" key="5">
    <source>
        <dbReference type="EMBL" id="KAG5681193.1"/>
    </source>
</evidence>
<evidence type="ECO:0000256" key="1">
    <source>
        <dbReference type="ARBA" id="ARBA00022614"/>
    </source>
</evidence>
<keyword evidence="3" id="KW-0677">Repeat</keyword>
<gene>
    <name evidence="5" type="ORF">PVAND_010650</name>
</gene>
<dbReference type="InterPro" id="IPR001611">
    <property type="entry name" value="Leu-rich_rpt"/>
</dbReference>
<proteinExistence type="predicted"/>
<dbReference type="InterPro" id="IPR050328">
    <property type="entry name" value="Dev_Immune_Receptor"/>
</dbReference>
<sequence>MCSWSKQPGKINPNKVYIIDYPIITELICEAMSTKKGWHDNCPDLKVIHKKCEQIFKIKAKMKLLIKLLTLIVLAKSQDYDEEAVGIIPFVHFCSFDRPMLNHSVFEDEDFCNCDIIPSPMIGRPSVKIDCEMSDHVTNLTNEVFQAQKLPVNTVSLILSFQHFSEVPEFVGDQLQHLDMSNNLITILKDLNFVHVPQLEHLDLSYNQIAVLQSQAFEQLQRLHWLDLSANRLAIVPSNIFSSITNLETLRLSGNDELAENIEDSLLSVYEHFGATKKLMHLSLDHCSLNGVDLSQGEGLKTIDLSYNNITEHSILKLPENVEILDLSGNPIRFLTNVFLPRLQHLLKLVMEDLPYLSSIDEHALYRFPRLINLTFEGSKNLTHMDAFTFGNFDDNNDNDFSLKTLNLRGCSFRTFNSSLEKAFNQLEKLQLEGNPINCNCNVRWIKYLKIETNARCHKPEVLNQKLLNEIPDKKLKCENYFMRKLVNTMILLLLLIATSLAIWYFLRRLNPSRRQKFQKVGPESPYQRVTIEPNRAEYSLY</sequence>